<keyword evidence="2" id="KW-1185">Reference proteome</keyword>
<gene>
    <name evidence="1" type="ORF">JKK62_13620</name>
</gene>
<reference evidence="1" key="1">
    <citation type="submission" date="2021-01" db="EMBL/GenBank/DDBJ databases">
        <title>Genome public.</title>
        <authorList>
            <person name="Liu C."/>
            <person name="Sun Q."/>
        </authorList>
    </citation>
    <scope>NUCLEOTIDE SEQUENCE</scope>
    <source>
        <strain evidence="1">M6</strain>
    </source>
</reference>
<organism evidence="1 2">
    <name type="scientific">Ruminococcus difficilis</name>
    <dbReference type="NCBI Taxonomy" id="2763069"/>
    <lineage>
        <taxon>Bacteria</taxon>
        <taxon>Bacillati</taxon>
        <taxon>Bacillota</taxon>
        <taxon>Clostridia</taxon>
        <taxon>Eubacteriales</taxon>
        <taxon>Oscillospiraceae</taxon>
        <taxon>Ruminococcus</taxon>
    </lineage>
</organism>
<comment type="caution">
    <text evidence="1">The sequence shown here is derived from an EMBL/GenBank/DDBJ whole genome shotgun (WGS) entry which is preliminary data.</text>
</comment>
<protein>
    <submittedName>
        <fullName evidence="1">Uncharacterized protein</fullName>
    </submittedName>
</protein>
<name>A0A934WTI3_9FIRM</name>
<evidence type="ECO:0000313" key="1">
    <source>
        <dbReference type="EMBL" id="MBK6089666.1"/>
    </source>
</evidence>
<evidence type="ECO:0000313" key="2">
    <source>
        <dbReference type="Proteomes" id="UP000633365"/>
    </source>
</evidence>
<dbReference type="EMBL" id="JAEQMG010000145">
    <property type="protein sequence ID" value="MBK6089666.1"/>
    <property type="molecule type" value="Genomic_DNA"/>
</dbReference>
<accession>A0A934WTI3</accession>
<dbReference type="Proteomes" id="UP000633365">
    <property type="component" value="Unassembled WGS sequence"/>
</dbReference>
<dbReference type="RefSeq" id="WP_201428372.1">
    <property type="nucleotide sequence ID" value="NZ_JAEQMG010000145.1"/>
</dbReference>
<proteinExistence type="predicted"/>
<dbReference type="AlphaFoldDB" id="A0A934WTI3"/>
<sequence>MSGAQIIAAAIERLQKEDRAVNYDRHGRIMHSDVLNALCCFCEQNAEFAQAICQSDKTLEDCMKAVAKGVTTGISDLEAYKRAVQFYFAGATVTFKMLIDVGDGVLNDVSAKPQQIEVGMDSLMDLMDW</sequence>